<protein>
    <recommendedName>
        <fullName evidence="3">DUF2780 domain-containing protein</fullName>
    </recommendedName>
</protein>
<keyword evidence="2" id="KW-1185">Reference proteome</keyword>
<dbReference type="EMBL" id="LR778175">
    <property type="protein sequence ID" value="CAB1275577.1"/>
    <property type="molecule type" value="Genomic_DNA"/>
</dbReference>
<dbReference type="RefSeq" id="WP_197745054.1">
    <property type="nucleotide sequence ID" value="NZ_LR778175.1"/>
</dbReference>
<gene>
    <name evidence="1" type="ORF">NSCAC_0734</name>
</gene>
<evidence type="ECO:0000313" key="2">
    <source>
        <dbReference type="Proteomes" id="UP000516072"/>
    </source>
</evidence>
<evidence type="ECO:0008006" key="3">
    <source>
        <dbReference type="Google" id="ProtNLM"/>
    </source>
</evidence>
<accession>A0A7G1Q971</accession>
<proteinExistence type="predicted"/>
<dbReference type="Pfam" id="PF11075">
    <property type="entry name" value="DUF2780"/>
    <property type="match status" value="1"/>
</dbReference>
<organism evidence="1 2">
    <name type="scientific">Candidatus Nitrosacidococcus tergens</name>
    <dbReference type="NCBI Taxonomy" id="553981"/>
    <lineage>
        <taxon>Bacteria</taxon>
        <taxon>Pseudomonadati</taxon>
        <taxon>Pseudomonadota</taxon>
        <taxon>Gammaproteobacteria</taxon>
        <taxon>Chromatiales</taxon>
        <taxon>Chromatiaceae</taxon>
        <taxon>Candidatus Nitrosacidococcus</taxon>
    </lineage>
</organism>
<name>A0A7G1Q971_9GAMM</name>
<evidence type="ECO:0000313" key="1">
    <source>
        <dbReference type="EMBL" id="CAB1275577.1"/>
    </source>
</evidence>
<dbReference type="Proteomes" id="UP000516072">
    <property type="component" value="Chromosome"/>
</dbReference>
<dbReference type="InterPro" id="IPR021302">
    <property type="entry name" value="DUF2780_VcgC/VcgE"/>
</dbReference>
<sequence length="159" mass="16956">MYSYSIKHKILFVLILFFSINSFEDSLAGEASGLVNALTNQLNISPQQAQGGSGAIFRAAQGNMKPQDFQNLSQAVPGIDSMIAAAPIAKLGSGTEGKLTALMGKSNSLENMALLSESFKQLNLSPEMIKQFMPIVTDYVKTNGGQTAMNLLKSALPIP</sequence>
<reference evidence="1 2" key="1">
    <citation type="submission" date="2020-03" db="EMBL/GenBank/DDBJ databases">
        <authorList>
            <person name="Picone N."/>
        </authorList>
    </citation>
    <scope>NUCLEOTIDE SEQUENCE [LARGE SCALE GENOMIC DNA]</scope>
    <source>
        <strain evidence="1">NSCAC1</strain>
    </source>
</reference>
<dbReference type="KEGG" id="ntg:NSCAC_0734"/>
<dbReference type="AlphaFoldDB" id="A0A7G1Q971"/>